<evidence type="ECO:0000313" key="2">
    <source>
        <dbReference type="Proteomes" id="UP000015464"/>
    </source>
</evidence>
<reference evidence="1 2" key="1">
    <citation type="journal article" date="2011" name="Science">
        <title>Comparative functional genomics of the fission yeasts.</title>
        <authorList>
            <person name="Rhind N."/>
            <person name="Chen Z."/>
            <person name="Yassour M."/>
            <person name="Thompson D.A."/>
            <person name="Haas B.J."/>
            <person name="Habib N."/>
            <person name="Wapinski I."/>
            <person name="Roy S."/>
            <person name="Lin M.F."/>
            <person name="Heiman D.I."/>
            <person name="Young S.K."/>
            <person name="Furuya K."/>
            <person name="Guo Y."/>
            <person name="Pidoux A."/>
            <person name="Chen H.M."/>
            <person name="Robbertse B."/>
            <person name="Goldberg J.M."/>
            <person name="Aoki K."/>
            <person name="Bayne E.H."/>
            <person name="Berlin A.M."/>
            <person name="Desjardins C.A."/>
            <person name="Dobbs E."/>
            <person name="Dukaj L."/>
            <person name="Fan L."/>
            <person name="FitzGerald M.G."/>
            <person name="French C."/>
            <person name="Gujja S."/>
            <person name="Hansen K."/>
            <person name="Keifenheim D."/>
            <person name="Levin J.Z."/>
            <person name="Mosher R.A."/>
            <person name="Mueller C.A."/>
            <person name="Pfiffner J."/>
            <person name="Priest M."/>
            <person name="Russ C."/>
            <person name="Smialowska A."/>
            <person name="Swoboda P."/>
            <person name="Sykes S.M."/>
            <person name="Vaughn M."/>
            <person name="Vengrova S."/>
            <person name="Yoder R."/>
            <person name="Zeng Q."/>
            <person name="Allshire R."/>
            <person name="Baulcombe D."/>
            <person name="Birren B.W."/>
            <person name="Brown W."/>
            <person name="Ekwall K."/>
            <person name="Kellis M."/>
            <person name="Leatherwood J."/>
            <person name="Levin H."/>
            <person name="Margalit H."/>
            <person name="Martienssen R."/>
            <person name="Nieduszynski C.A."/>
            <person name="Spatafora J.W."/>
            <person name="Friedman N."/>
            <person name="Dalgaard J.Z."/>
            <person name="Baumann P."/>
            <person name="Niki H."/>
            <person name="Regev A."/>
            <person name="Nusbaum C."/>
        </authorList>
    </citation>
    <scope>NUCLEOTIDE SEQUENCE [LARGE SCALE GENOMIC DNA]</scope>
    <source>
        <strain evidence="2">OY26 / ATCC MYA-4695 / CBS 11777 / NBRC 106824 / NRRL Y48691</strain>
    </source>
</reference>
<dbReference type="HOGENOM" id="CLU_2513926_0_0_1"/>
<protein>
    <submittedName>
        <fullName evidence="1">Uncharacterized protein</fullName>
    </submittedName>
</protein>
<dbReference type="AlphaFoldDB" id="S9W063"/>
<dbReference type="RefSeq" id="XP_013023992.1">
    <property type="nucleotide sequence ID" value="XM_013168538.1"/>
</dbReference>
<dbReference type="GeneID" id="25036919"/>
<dbReference type="Proteomes" id="UP000015464">
    <property type="component" value="Unassembled WGS sequence"/>
</dbReference>
<name>S9W063_SCHCR</name>
<gene>
    <name evidence="1" type="ORF">SPOG_02596</name>
</gene>
<accession>S9W063</accession>
<sequence length="85" mass="9641">MTTCEMQWSPHNFGTCKGLYLYKQFDMCALENLCAALGRHVSLSLKTVTCTIWKITFKTMFPTNTLPNTSLFEGDNGRLNISLNK</sequence>
<organism evidence="1 2">
    <name type="scientific">Schizosaccharomyces cryophilus (strain OY26 / ATCC MYA-4695 / CBS 11777 / NBRC 106824 / NRRL Y48691)</name>
    <name type="common">Fission yeast</name>
    <dbReference type="NCBI Taxonomy" id="653667"/>
    <lineage>
        <taxon>Eukaryota</taxon>
        <taxon>Fungi</taxon>
        <taxon>Dikarya</taxon>
        <taxon>Ascomycota</taxon>
        <taxon>Taphrinomycotina</taxon>
        <taxon>Schizosaccharomycetes</taxon>
        <taxon>Schizosaccharomycetales</taxon>
        <taxon>Schizosaccharomycetaceae</taxon>
        <taxon>Schizosaccharomyces</taxon>
    </lineage>
</organism>
<dbReference type="EMBL" id="KE546991">
    <property type="protein sequence ID" value="EPY51425.1"/>
    <property type="molecule type" value="Genomic_DNA"/>
</dbReference>
<evidence type="ECO:0000313" key="1">
    <source>
        <dbReference type="EMBL" id="EPY51425.1"/>
    </source>
</evidence>
<keyword evidence="2" id="KW-1185">Reference proteome</keyword>
<proteinExistence type="predicted"/>